<proteinExistence type="predicted"/>
<accession>A0A956RPV1</accession>
<gene>
    <name evidence="2" type="ORF">KC729_13045</name>
</gene>
<feature type="transmembrane region" description="Helical" evidence="1">
    <location>
        <begin position="22"/>
        <end position="44"/>
    </location>
</feature>
<protein>
    <submittedName>
        <fullName evidence="2">Uncharacterized protein</fullName>
    </submittedName>
</protein>
<organism evidence="2 3">
    <name type="scientific">Eiseniibacteriota bacterium</name>
    <dbReference type="NCBI Taxonomy" id="2212470"/>
    <lineage>
        <taxon>Bacteria</taxon>
        <taxon>Candidatus Eiseniibacteriota</taxon>
    </lineage>
</organism>
<keyword evidence="1" id="KW-0812">Transmembrane</keyword>
<name>A0A956RPV1_UNCEI</name>
<dbReference type="AlphaFoldDB" id="A0A956RPV1"/>
<feature type="non-terminal residue" evidence="2">
    <location>
        <position position="328"/>
    </location>
</feature>
<dbReference type="Gene3D" id="2.60.120.260">
    <property type="entry name" value="Galactose-binding domain-like"/>
    <property type="match status" value="1"/>
</dbReference>
<comment type="caution">
    <text evidence="2">The sequence shown here is derived from an EMBL/GenBank/DDBJ whole genome shotgun (WGS) entry which is preliminary data.</text>
</comment>
<keyword evidence="1" id="KW-1133">Transmembrane helix</keyword>
<evidence type="ECO:0000313" key="3">
    <source>
        <dbReference type="Proteomes" id="UP000697710"/>
    </source>
</evidence>
<evidence type="ECO:0000256" key="1">
    <source>
        <dbReference type="SAM" id="Phobius"/>
    </source>
</evidence>
<sequence>MAVCSKLPFMVSSRNRRESRKLGIVGIRWLVVALLVGAGALVAGRLSLSSATRSDVTGSDVTEREPAVLLINGDFEASSDSCIGWAVPGPQLADGYRIRISEENPHGGERCAELSTDPTRHIDIPAGNLVQDPDPERLRDQTVRLRCWIRTEGDATAQIFLRVDDTGPPPTFFEYEPDRPIRSVDWIPLEITGPVAYNAAFVHVGINIMGKGSVFVDDVSLEIVGATGHAPPSALSDRGLENIVAVAKLLDVLRFFHPSDSCAVAPWNELAVGLIVRAEDASGPEELAAALAALCTTHAPTVSIYPTAESAPAPWADLAGDVSARDVI</sequence>
<reference evidence="2" key="1">
    <citation type="submission" date="2020-04" db="EMBL/GenBank/DDBJ databases">
        <authorList>
            <person name="Zhang T."/>
        </authorList>
    </citation>
    <scope>NUCLEOTIDE SEQUENCE</scope>
    <source>
        <strain evidence="2">HKST-UBA01</strain>
    </source>
</reference>
<dbReference type="Proteomes" id="UP000697710">
    <property type="component" value="Unassembled WGS sequence"/>
</dbReference>
<evidence type="ECO:0000313" key="2">
    <source>
        <dbReference type="EMBL" id="MCA9728608.1"/>
    </source>
</evidence>
<dbReference type="EMBL" id="JAGQHR010000429">
    <property type="protein sequence ID" value="MCA9728608.1"/>
    <property type="molecule type" value="Genomic_DNA"/>
</dbReference>
<keyword evidence="1" id="KW-0472">Membrane</keyword>
<reference evidence="2" key="2">
    <citation type="journal article" date="2021" name="Microbiome">
        <title>Successional dynamics and alternative stable states in a saline activated sludge microbial community over 9 years.</title>
        <authorList>
            <person name="Wang Y."/>
            <person name="Ye J."/>
            <person name="Ju F."/>
            <person name="Liu L."/>
            <person name="Boyd J.A."/>
            <person name="Deng Y."/>
            <person name="Parks D.H."/>
            <person name="Jiang X."/>
            <person name="Yin X."/>
            <person name="Woodcroft B.J."/>
            <person name="Tyson G.W."/>
            <person name="Hugenholtz P."/>
            <person name="Polz M.F."/>
            <person name="Zhang T."/>
        </authorList>
    </citation>
    <scope>NUCLEOTIDE SEQUENCE</scope>
    <source>
        <strain evidence="2">HKST-UBA01</strain>
    </source>
</reference>